<keyword evidence="2" id="KW-0784">Thiamine biosynthesis</keyword>
<dbReference type="Proteomes" id="UP000030081">
    <property type="component" value="Chromosome 1"/>
</dbReference>
<accession>A0AAN0SE72</accession>
<proteinExistence type="predicted"/>
<organism evidence="4 5">
    <name type="scientific">Vibrio coralliilyticus</name>
    <dbReference type="NCBI Taxonomy" id="190893"/>
    <lineage>
        <taxon>Bacteria</taxon>
        <taxon>Pseudomonadati</taxon>
        <taxon>Pseudomonadota</taxon>
        <taxon>Gammaproteobacteria</taxon>
        <taxon>Vibrionales</taxon>
        <taxon>Vibrionaceae</taxon>
        <taxon>Vibrio</taxon>
    </lineage>
</organism>
<evidence type="ECO:0000313" key="5">
    <source>
        <dbReference type="Proteomes" id="UP000030081"/>
    </source>
</evidence>
<evidence type="ECO:0000259" key="3">
    <source>
        <dbReference type="Pfam" id="PF02581"/>
    </source>
</evidence>
<dbReference type="GO" id="GO:0005737">
    <property type="term" value="C:cytoplasm"/>
    <property type="evidence" value="ECO:0007669"/>
    <property type="project" value="TreeGrafter"/>
</dbReference>
<gene>
    <name evidence="4" type="ORF">IX92_08680</name>
</gene>
<dbReference type="InterPro" id="IPR036206">
    <property type="entry name" value="ThiamineP_synth_sf"/>
</dbReference>
<dbReference type="GO" id="GO:0009228">
    <property type="term" value="P:thiamine biosynthetic process"/>
    <property type="evidence" value="ECO:0007669"/>
    <property type="project" value="UniProtKB-KW"/>
</dbReference>
<feature type="domain" description="Thiamine phosphate synthase/TenI" evidence="3">
    <location>
        <begin position="31"/>
        <end position="179"/>
    </location>
</feature>
<dbReference type="InterPro" id="IPR013785">
    <property type="entry name" value="Aldolase_TIM"/>
</dbReference>
<dbReference type="EMBL" id="CP009617">
    <property type="protein sequence ID" value="AIW19123.1"/>
    <property type="molecule type" value="Genomic_DNA"/>
</dbReference>
<evidence type="ECO:0000256" key="1">
    <source>
        <dbReference type="ARBA" id="ARBA00004948"/>
    </source>
</evidence>
<dbReference type="Gene3D" id="3.20.20.70">
    <property type="entry name" value="Aldolase class I"/>
    <property type="match status" value="1"/>
</dbReference>
<dbReference type="PANTHER" id="PTHR20857:SF23">
    <property type="entry name" value="THIAMINE BIOSYNTHETIC BIFUNCTIONAL ENZYME"/>
    <property type="match status" value="1"/>
</dbReference>
<dbReference type="PANTHER" id="PTHR20857">
    <property type="entry name" value="THIAMINE-PHOSPHATE PYROPHOSPHORYLASE"/>
    <property type="match status" value="1"/>
</dbReference>
<comment type="pathway">
    <text evidence="1">Cofactor biosynthesis; thiamine diphosphate biosynthesis.</text>
</comment>
<sequence>MLLPTKYAITRNEKSLDELAQLLVLQGVDSLCQVRAKSYSLSSLKQAISPSVKGIVLVNSASYDGSDVAPFHGVHLTSKDLSDKALIQSVRHSGAQYLAASCHNDQEIELANKAGCDFITISPVEATNSHPDTTPIGWQRFAELSKLANMRTFALGGQSTHNVEHAQSYGAHGVAGISDFWQAEK</sequence>
<dbReference type="RefSeq" id="WP_043008390.1">
    <property type="nucleotide sequence ID" value="NZ_CP009617.1"/>
</dbReference>
<evidence type="ECO:0000256" key="2">
    <source>
        <dbReference type="ARBA" id="ARBA00022977"/>
    </source>
</evidence>
<name>A0AAN0SE72_9VIBR</name>
<dbReference type="CDD" id="cd00564">
    <property type="entry name" value="TMP_TenI"/>
    <property type="match status" value="1"/>
</dbReference>
<dbReference type="KEGG" id="vcy:IX92_08680"/>
<dbReference type="InterPro" id="IPR022998">
    <property type="entry name" value="ThiamineP_synth_TenI"/>
</dbReference>
<reference evidence="4 5" key="1">
    <citation type="submission" date="2014-10" db="EMBL/GenBank/DDBJ databases">
        <title>The Complete Genome Sequence for the Shellfish Pathogen Vibrio coralliilyticus RE98 Isolated from a Shellfish Hatchery.</title>
        <authorList>
            <person name="Richards G.P."/>
            <person name="Bono J.L."/>
            <person name="Watson M.A."/>
            <person name="Needleman D.S."/>
        </authorList>
    </citation>
    <scope>NUCLEOTIDE SEQUENCE [LARGE SCALE GENOMIC DNA]</scope>
    <source>
        <strain evidence="4 5">RE98</strain>
    </source>
</reference>
<keyword evidence="5" id="KW-1185">Reference proteome</keyword>
<dbReference type="GO" id="GO:0004789">
    <property type="term" value="F:thiamine-phosphate diphosphorylase activity"/>
    <property type="evidence" value="ECO:0007669"/>
    <property type="project" value="TreeGrafter"/>
</dbReference>
<protein>
    <submittedName>
        <fullName evidence="4">DNA mismatch repair protein MutT</fullName>
    </submittedName>
</protein>
<dbReference type="AlphaFoldDB" id="A0AAN0SE72"/>
<evidence type="ECO:0000313" key="4">
    <source>
        <dbReference type="EMBL" id="AIW19123.1"/>
    </source>
</evidence>
<dbReference type="Pfam" id="PF02581">
    <property type="entry name" value="TMP-TENI"/>
    <property type="match status" value="1"/>
</dbReference>
<dbReference type="SUPFAM" id="SSF51391">
    <property type="entry name" value="Thiamin phosphate synthase"/>
    <property type="match status" value="1"/>
</dbReference>